<sequence>MKFLAFDLGILKEKEKEKGKAEYINKASRGPLIIITIHYNIENWRLQRKKMARLPALLRRVQPEDVKAVATWGVAATTGALYLIQPWDWLRRTFLEKPEQESEQK</sequence>
<dbReference type="EMBL" id="SDMP01000017">
    <property type="protein sequence ID" value="RYQ98825.1"/>
    <property type="molecule type" value="Genomic_DNA"/>
</dbReference>
<comment type="caution">
    <text evidence="1">The sequence shown here is derived from an EMBL/GenBank/DDBJ whole genome shotgun (WGS) entry which is preliminary data.</text>
</comment>
<proteinExistence type="predicted"/>
<name>A0A444YAA6_ARAHY</name>
<dbReference type="Proteomes" id="UP000289738">
    <property type="component" value="Chromosome B07"/>
</dbReference>
<evidence type="ECO:0008006" key="3">
    <source>
        <dbReference type="Google" id="ProtNLM"/>
    </source>
</evidence>
<gene>
    <name evidence="1" type="ORF">Ahy_B07g086649</name>
</gene>
<dbReference type="STRING" id="3818.A0A444YAA6"/>
<organism evidence="1 2">
    <name type="scientific">Arachis hypogaea</name>
    <name type="common">Peanut</name>
    <dbReference type="NCBI Taxonomy" id="3818"/>
    <lineage>
        <taxon>Eukaryota</taxon>
        <taxon>Viridiplantae</taxon>
        <taxon>Streptophyta</taxon>
        <taxon>Embryophyta</taxon>
        <taxon>Tracheophyta</taxon>
        <taxon>Spermatophyta</taxon>
        <taxon>Magnoliopsida</taxon>
        <taxon>eudicotyledons</taxon>
        <taxon>Gunneridae</taxon>
        <taxon>Pentapetalae</taxon>
        <taxon>rosids</taxon>
        <taxon>fabids</taxon>
        <taxon>Fabales</taxon>
        <taxon>Fabaceae</taxon>
        <taxon>Papilionoideae</taxon>
        <taxon>50 kb inversion clade</taxon>
        <taxon>dalbergioids sensu lato</taxon>
        <taxon>Dalbergieae</taxon>
        <taxon>Pterocarpus clade</taxon>
        <taxon>Arachis</taxon>
    </lineage>
</organism>
<dbReference type="AlphaFoldDB" id="A0A444YAA6"/>
<accession>A0A444YAA6</accession>
<dbReference type="SMR" id="A0A444YAA6"/>
<evidence type="ECO:0000313" key="2">
    <source>
        <dbReference type="Proteomes" id="UP000289738"/>
    </source>
</evidence>
<keyword evidence="2" id="KW-1185">Reference proteome</keyword>
<reference evidence="1 2" key="1">
    <citation type="submission" date="2019-01" db="EMBL/GenBank/DDBJ databases">
        <title>Sequencing of cultivated peanut Arachis hypogaea provides insights into genome evolution and oil improvement.</title>
        <authorList>
            <person name="Chen X."/>
        </authorList>
    </citation>
    <scope>NUCLEOTIDE SEQUENCE [LARGE SCALE GENOMIC DNA]</scope>
    <source>
        <strain evidence="2">cv. Fuhuasheng</strain>
        <tissue evidence="1">Leaves</tissue>
    </source>
</reference>
<protein>
    <recommendedName>
        <fullName evidence="3">Ubiquinol-cytochrome c reductase complex 6.7 kDa protein</fullName>
    </recommendedName>
</protein>
<evidence type="ECO:0000313" key="1">
    <source>
        <dbReference type="EMBL" id="RYQ98825.1"/>
    </source>
</evidence>
<dbReference type="Gramene" id="arahy.Tifrunner.gnm2.ann2.Ah17g212000.1">
    <property type="protein sequence ID" value="arahy.Tifrunner.gnm2.ann2.Ah17g212000.1-CDS"/>
    <property type="gene ID" value="arahy.Tifrunner.gnm2.ann2.Ah17g212000"/>
</dbReference>
<dbReference type="OrthoDB" id="97at2759"/>